<dbReference type="EC" id="3.6.1.-" evidence="6"/>
<organism evidence="8 9">
    <name type="scientific">Alkalimarinus sediminis</name>
    <dbReference type="NCBI Taxonomy" id="1632866"/>
    <lineage>
        <taxon>Bacteria</taxon>
        <taxon>Pseudomonadati</taxon>
        <taxon>Pseudomonadota</taxon>
        <taxon>Gammaproteobacteria</taxon>
        <taxon>Alteromonadales</taxon>
        <taxon>Alteromonadaceae</taxon>
        <taxon>Alkalimarinus</taxon>
    </lineage>
</organism>
<dbReference type="RefSeq" id="WP_251811934.1">
    <property type="nucleotide sequence ID" value="NZ_CP101527.1"/>
</dbReference>
<gene>
    <name evidence="6" type="primary">nudJ</name>
    <name evidence="8" type="ORF">NNL22_05940</name>
</gene>
<evidence type="ECO:0000313" key="8">
    <source>
        <dbReference type="EMBL" id="UZW76117.1"/>
    </source>
</evidence>
<dbReference type="Gene3D" id="3.90.79.10">
    <property type="entry name" value="Nucleoside Triphosphate Pyrophosphohydrolase"/>
    <property type="match status" value="1"/>
</dbReference>
<evidence type="ECO:0000313" key="9">
    <source>
        <dbReference type="Proteomes" id="UP001164472"/>
    </source>
</evidence>
<dbReference type="InterPro" id="IPR015797">
    <property type="entry name" value="NUDIX_hydrolase-like_dom_sf"/>
</dbReference>
<evidence type="ECO:0000256" key="5">
    <source>
        <dbReference type="ARBA" id="ARBA00022801"/>
    </source>
</evidence>
<keyword evidence="5 6" id="KW-0378">Hydrolase</keyword>
<keyword evidence="9" id="KW-1185">Reference proteome</keyword>
<dbReference type="GO" id="GO:0017111">
    <property type="term" value="F:ribonucleoside triphosphate phosphatase activity"/>
    <property type="evidence" value="ECO:0007669"/>
    <property type="project" value="InterPro"/>
</dbReference>
<dbReference type="PROSITE" id="PS00893">
    <property type="entry name" value="NUDIX_BOX"/>
    <property type="match status" value="1"/>
</dbReference>
<evidence type="ECO:0000256" key="2">
    <source>
        <dbReference type="ARBA" id="ARBA00007608"/>
    </source>
</evidence>
<evidence type="ECO:0000256" key="4">
    <source>
        <dbReference type="ARBA" id="ARBA00015552"/>
    </source>
</evidence>
<dbReference type="Proteomes" id="UP001164472">
    <property type="component" value="Chromosome"/>
</dbReference>
<comment type="similarity">
    <text evidence="2 6">Belongs to the Nudix hydrolase family. NudJ subfamily.</text>
</comment>
<dbReference type="SUPFAM" id="SSF55811">
    <property type="entry name" value="Nudix"/>
    <property type="match status" value="1"/>
</dbReference>
<dbReference type="AlphaFoldDB" id="A0A9E8KRI8"/>
<proteinExistence type="inferred from homology"/>
<dbReference type="CDD" id="cd03675">
    <property type="entry name" value="NUDIX_Hydrolase"/>
    <property type="match status" value="1"/>
</dbReference>
<protein>
    <recommendedName>
        <fullName evidence="4 6">Phosphatase NudJ</fullName>
        <ecNumber evidence="6">3.6.1.-</ecNumber>
    </recommendedName>
</protein>
<dbReference type="InterPro" id="IPR020084">
    <property type="entry name" value="NUDIX_hydrolase_CS"/>
</dbReference>
<dbReference type="KEGG" id="asem:NNL22_05940"/>
<name>A0A9E8KRI8_9ALTE</name>
<dbReference type="GO" id="GO:0004787">
    <property type="term" value="F:thiamine diphosphate phosphatase activity"/>
    <property type="evidence" value="ECO:0007669"/>
    <property type="project" value="InterPro"/>
</dbReference>
<dbReference type="PANTHER" id="PTHR43222">
    <property type="entry name" value="NUDIX HYDROLASE 23"/>
    <property type="match status" value="1"/>
</dbReference>
<comment type="subunit">
    <text evidence="3 6">Monomer.</text>
</comment>
<accession>A0A9E8KRI8</accession>
<reference evidence="8" key="1">
    <citation type="submission" date="2022-07" db="EMBL/GenBank/DDBJ databases">
        <title>Alkalimarinus sp. nov., isolated from gut of a Alitta virens.</title>
        <authorList>
            <person name="Yang A.I."/>
            <person name="Shin N.-R."/>
        </authorList>
    </citation>
    <scope>NUCLEOTIDE SEQUENCE</scope>
    <source>
        <strain evidence="8">FA028</strain>
    </source>
</reference>
<dbReference type="PROSITE" id="PS51462">
    <property type="entry name" value="NUDIX"/>
    <property type="match status" value="1"/>
</dbReference>
<evidence type="ECO:0000259" key="7">
    <source>
        <dbReference type="PROSITE" id="PS51462"/>
    </source>
</evidence>
<comment type="cofactor">
    <cofactor evidence="1 6">
        <name>Mg(2+)</name>
        <dbReference type="ChEBI" id="CHEBI:18420"/>
    </cofactor>
</comment>
<dbReference type="InterPro" id="IPR033713">
    <property type="entry name" value="NudJ"/>
</dbReference>
<dbReference type="GO" id="GO:0017110">
    <property type="term" value="F:nucleoside diphosphate phosphatase activity"/>
    <property type="evidence" value="ECO:0007669"/>
    <property type="project" value="InterPro"/>
</dbReference>
<evidence type="ECO:0000256" key="1">
    <source>
        <dbReference type="ARBA" id="ARBA00001946"/>
    </source>
</evidence>
<sequence length="150" mass="17167">MTWTPHATVAVVIEQEGRYLLVKELSEDNIVYNQPAGHIEENESIFDAATRETLEESGYEIELNAIVGLYTYKAPSNGVTYYRICFEGRAIRKKTDVLDADILSAHWLTYDEIKSLEQQGQLRSPLVINCIDDFRSAPRLPLSFIKEFNH</sequence>
<evidence type="ECO:0000256" key="6">
    <source>
        <dbReference type="RuleBase" id="RU364043"/>
    </source>
</evidence>
<evidence type="ECO:0000256" key="3">
    <source>
        <dbReference type="ARBA" id="ARBA00011245"/>
    </source>
</evidence>
<dbReference type="Pfam" id="PF00293">
    <property type="entry name" value="NUDIX"/>
    <property type="match status" value="1"/>
</dbReference>
<dbReference type="PANTHER" id="PTHR43222:SF11">
    <property type="entry name" value="PHOSPHATASE NUDJ"/>
    <property type="match status" value="1"/>
</dbReference>
<keyword evidence="6" id="KW-0460">Magnesium</keyword>
<dbReference type="EMBL" id="CP101527">
    <property type="protein sequence ID" value="UZW76117.1"/>
    <property type="molecule type" value="Genomic_DNA"/>
</dbReference>
<dbReference type="InterPro" id="IPR000086">
    <property type="entry name" value="NUDIX_hydrolase_dom"/>
</dbReference>
<feature type="domain" description="Nudix hydrolase" evidence="7">
    <location>
        <begin position="4"/>
        <end position="129"/>
    </location>
</feature>